<organism evidence="2 3">
    <name type="scientific">Hypsizygus marmoreus</name>
    <name type="common">White beech mushroom</name>
    <name type="synonym">Agaricus marmoreus</name>
    <dbReference type="NCBI Taxonomy" id="39966"/>
    <lineage>
        <taxon>Eukaryota</taxon>
        <taxon>Fungi</taxon>
        <taxon>Dikarya</taxon>
        <taxon>Basidiomycota</taxon>
        <taxon>Agaricomycotina</taxon>
        <taxon>Agaricomycetes</taxon>
        <taxon>Agaricomycetidae</taxon>
        <taxon>Agaricales</taxon>
        <taxon>Tricholomatineae</taxon>
        <taxon>Lyophyllaceae</taxon>
        <taxon>Hypsizygus</taxon>
    </lineage>
</organism>
<dbReference type="OrthoDB" id="3071249at2759"/>
<proteinExistence type="predicted"/>
<feature type="compositionally biased region" description="Polar residues" evidence="1">
    <location>
        <begin position="1"/>
        <end position="17"/>
    </location>
</feature>
<name>A0A369K392_HYPMA</name>
<feature type="region of interest" description="Disordered" evidence="1">
    <location>
        <begin position="181"/>
        <end position="487"/>
    </location>
</feature>
<gene>
    <name evidence="2" type="ORF">Hypma_006334</name>
</gene>
<protein>
    <submittedName>
        <fullName evidence="2">Uncharacterized protein</fullName>
    </submittedName>
</protein>
<feature type="compositionally biased region" description="Acidic residues" evidence="1">
    <location>
        <begin position="331"/>
        <end position="359"/>
    </location>
</feature>
<dbReference type="Proteomes" id="UP000076154">
    <property type="component" value="Unassembled WGS sequence"/>
</dbReference>
<keyword evidence="3" id="KW-1185">Reference proteome</keyword>
<reference evidence="2" key="1">
    <citation type="submission" date="2018-04" db="EMBL/GenBank/DDBJ databases">
        <title>Whole genome sequencing of Hypsizygus marmoreus.</title>
        <authorList>
            <person name="Choi I.-G."/>
            <person name="Min B."/>
            <person name="Kim J.-G."/>
            <person name="Kim S."/>
            <person name="Oh Y.-L."/>
            <person name="Kong W.-S."/>
            <person name="Park H."/>
            <person name="Jeong J."/>
            <person name="Song E.-S."/>
        </authorList>
    </citation>
    <scope>NUCLEOTIDE SEQUENCE [LARGE SCALE GENOMIC DNA]</scope>
    <source>
        <strain evidence="2">51987-8</strain>
    </source>
</reference>
<feature type="compositionally biased region" description="Acidic residues" evidence="1">
    <location>
        <begin position="366"/>
        <end position="388"/>
    </location>
</feature>
<dbReference type="EMBL" id="LUEZ02000040">
    <property type="protein sequence ID" value="RDB26244.1"/>
    <property type="molecule type" value="Genomic_DNA"/>
</dbReference>
<evidence type="ECO:0000256" key="1">
    <source>
        <dbReference type="SAM" id="MobiDB-lite"/>
    </source>
</evidence>
<dbReference type="AlphaFoldDB" id="A0A369K392"/>
<feature type="region of interest" description="Disordered" evidence="1">
    <location>
        <begin position="1"/>
        <end position="31"/>
    </location>
</feature>
<accession>A0A369K392</accession>
<feature type="compositionally biased region" description="Low complexity" evidence="1">
    <location>
        <begin position="233"/>
        <end position="242"/>
    </location>
</feature>
<dbReference type="InParanoid" id="A0A369K392"/>
<feature type="compositionally biased region" description="Polar residues" evidence="1">
    <location>
        <begin position="461"/>
        <end position="477"/>
    </location>
</feature>
<feature type="compositionally biased region" description="Polar residues" evidence="1">
    <location>
        <begin position="425"/>
        <end position="437"/>
    </location>
</feature>
<feature type="compositionally biased region" description="Basic and acidic residues" evidence="1">
    <location>
        <begin position="394"/>
        <end position="409"/>
    </location>
</feature>
<evidence type="ECO:0000313" key="3">
    <source>
        <dbReference type="Proteomes" id="UP000076154"/>
    </source>
</evidence>
<evidence type="ECO:0000313" key="2">
    <source>
        <dbReference type="EMBL" id="RDB26244.1"/>
    </source>
</evidence>
<feature type="compositionally biased region" description="Basic and acidic residues" evidence="1">
    <location>
        <begin position="445"/>
        <end position="460"/>
    </location>
</feature>
<feature type="compositionally biased region" description="Basic and acidic residues" evidence="1">
    <location>
        <begin position="192"/>
        <end position="221"/>
    </location>
</feature>
<comment type="caution">
    <text evidence="2">The sequence shown here is derived from an EMBL/GenBank/DDBJ whole genome shotgun (WGS) entry which is preliminary data.</text>
</comment>
<feature type="compositionally biased region" description="Polar residues" evidence="1">
    <location>
        <begin position="223"/>
        <end position="232"/>
    </location>
</feature>
<sequence length="622" mass="70523">MTGSQDTIPASAPSNLPNPWLDNPRPSSELYPNVVRRLKKFKNKKKTMRSPRSPWPYRQYPKDGDVVLFFEYRGYGMPPDDIGLPGDIYLDLTTFGASPHLLYSYHGSCGWICTTWSPDLSTTRFSLARHPLLKDRYLWGTEAGGFMWFTRGFLRKLGYSPRNGKQDHAPMIQSALQFDSGGEPFEVDANSEDAKRREEEEVDRRKRMRDNWKKDGEEAERLSQVQTSFRGQSPTSSSRPPTRYLPSHASLPQPYQRKRKLSAVGFSSNKRSIRSYVESSDSDDDSASCKGSTDQDHTAGASNQERVIRNVEDELAIDSAPSLADDHLSETEEQEEGDKVDEDDKGAEDEEGKLDESEDESKQEGWEGGENDEEGWEGGEDDEDDEERAENIVGEERVETVEETIRCDDSENAPTRQVAEEADSGLQNVPSMFSDYQMSDDEEEFAMKDDDHPHGQEHAPTRSSSQAHTSDSVSTSRLRPVSPMDIDMDDTVSMVQKARDVADFVSKIYPGLSRERDKSKRRVKELYSALVAERRSHHLVESGMKTLRTLSEEKDARISELEVLLQRQEREKAVEGHILRDMTQQRDRAIADKNASEAARVDIESKHTKVKQLLHGLQQSLD</sequence>